<evidence type="ECO:0000256" key="2">
    <source>
        <dbReference type="SAM" id="SignalP"/>
    </source>
</evidence>
<evidence type="ECO:0000313" key="4">
    <source>
        <dbReference type="RefSeq" id="XP_026054544.1"/>
    </source>
</evidence>
<evidence type="ECO:0000313" key="3">
    <source>
        <dbReference type="Proteomes" id="UP000515129"/>
    </source>
</evidence>
<protein>
    <submittedName>
        <fullName evidence="4">Uncharacterized protein LOC113040403</fullName>
    </submittedName>
</protein>
<name>A0A6P6J390_CARAU</name>
<dbReference type="KEGG" id="caua:113040403"/>
<proteinExistence type="predicted"/>
<reference evidence="4" key="1">
    <citation type="submission" date="2025-08" db="UniProtKB">
        <authorList>
            <consortium name="RefSeq"/>
        </authorList>
    </citation>
    <scope>IDENTIFICATION</scope>
    <source>
        <strain evidence="4">Wakin</strain>
        <tissue evidence="4">Muscle</tissue>
    </source>
</reference>
<dbReference type="PANTHER" id="PTHR21063:SF4">
    <property type="entry name" value="CD48 ANTIGEN-RELATED"/>
    <property type="match status" value="1"/>
</dbReference>
<evidence type="ECO:0000256" key="1">
    <source>
        <dbReference type="SAM" id="Phobius"/>
    </source>
</evidence>
<sequence length="210" mass="23241">MMRSDTVLTLIAFLIFGMFCHTDAVMSLSVLEGETVFLNTDVCKKQQETMRWYFNDSLIALINDPDTSCLYDGVGGIFRHRLEVDYVTGSLNITNITTEHTGRYEAEIIRSESSGKSESLKRSPKCNSTKIYRKNVNAEDIIKSISLTVNASDFGKNNNEDQIVPEDKQKMICSGPSSGAVAGIVVVLLLAVVAGVIYIKKHCQNHPNPN</sequence>
<dbReference type="OrthoDB" id="8946800at2759"/>
<dbReference type="Gene3D" id="2.60.40.10">
    <property type="entry name" value="Immunoglobulins"/>
    <property type="match status" value="1"/>
</dbReference>
<keyword evidence="1" id="KW-0812">Transmembrane</keyword>
<keyword evidence="2" id="KW-0732">Signal</keyword>
<keyword evidence="1" id="KW-1133">Transmembrane helix</keyword>
<keyword evidence="1" id="KW-0472">Membrane</keyword>
<dbReference type="AlphaFoldDB" id="A0A6P6J390"/>
<keyword evidence="3" id="KW-1185">Reference proteome</keyword>
<feature type="transmembrane region" description="Helical" evidence="1">
    <location>
        <begin position="179"/>
        <end position="199"/>
    </location>
</feature>
<feature type="signal peptide" evidence="2">
    <location>
        <begin position="1"/>
        <end position="24"/>
    </location>
</feature>
<feature type="chain" id="PRO_5028259000" evidence="2">
    <location>
        <begin position="25"/>
        <end position="210"/>
    </location>
</feature>
<accession>A0A6P6J390</accession>
<dbReference type="SUPFAM" id="SSF48726">
    <property type="entry name" value="Immunoglobulin"/>
    <property type="match status" value="1"/>
</dbReference>
<dbReference type="GeneID" id="113040403"/>
<organism evidence="3 4">
    <name type="scientific">Carassius auratus</name>
    <name type="common">Goldfish</name>
    <dbReference type="NCBI Taxonomy" id="7957"/>
    <lineage>
        <taxon>Eukaryota</taxon>
        <taxon>Metazoa</taxon>
        <taxon>Chordata</taxon>
        <taxon>Craniata</taxon>
        <taxon>Vertebrata</taxon>
        <taxon>Euteleostomi</taxon>
        <taxon>Actinopterygii</taxon>
        <taxon>Neopterygii</taxon>
        <taxon>Teleostei</taxon>
        <taxon>Ostariophysi</taxon>
        <taxon>Cypriniformes</taxon>
        <taxon>Cyprinidae</taxon>
        <taxon>Cyprininae</taxon>
        <taxon>Carassius</taxon>
    </lineage>
</organism>
<dbReference type="PANTHER" id="PTHR21063">
    <property type="entry name" value="LFA-3"/>
    <property type="match status" value="1"/>
</dbReference>
<dbReference type="RefSeq" id="XP_026054544.1">
    <property type="nucleotide sequence ID" value="XM_026198759.1"/>
</dbReference>
<dbReference type="Proteomes" id="UP000515129">
    <property type="component" value="Chromosome 22"/>
</dbReference>
<dbReference type="InterPro" id="IPR013783">
    <property type="entry name" value="Ig-like_fold"/>
</dbReference>
<dbReference type="InterPro" id="IPR036179">
    <property type="entry name" value="Ig-like_dom_sf"/>
</dbReference>
<gene>
    <name evidence="4" type="primary">LOC113040403</name>
</gene>